<feature type="non-terminal residue" evidence="1">
    <location>
        <position position="1"/>
    </location>
</feature>
<gene>
    <name evidence="1" type="ORF">M9458_016882</name>
</gene>
<proteinExistence type="predicted"/>
<accession>A0ABD0QVL0</accession>
<evidence type="ECO:0000313" key="1">
    <source>
        <dbReference type="EMBL" id="KAL0189783.1"/>
    </source>
</evidence>
<comment type="caution">
    <text evidence="1">The sequence shown here is derived from an EMBL/GenBank/DDBJ whole genome shotgun (WGS) entry which is preliminary data.</text>
</comment>
<protein>
    <submittedName>
        <fullName evidence="1">Uncharacterized protein</fullName>
    </submittedName>
</protein>
<dbReference type="EMBL" id="JAMKFB020000007">
    <property type="protein sequence ID" value="KAL0189783.1"/>
    <property type="molecule type" value="Genomic_DNA"/>
</dbReference>
<name>A0ABD0QVL0_CIRMR</name>
<reference evidence="1 2" key="1">
    <citation type="submission" date="2024-05" db="EMBL/GenBank/DDBJ databases">
        <title>Genome sequencing and assembly of Indian major carp, Cirrhinus mrigala (Hamilton, 1822).</title>
        <authorList>
            <person name="Mohindra V."/>
            <person name="Chowdhury L.M."/>
            <person name="Lal K."/>
            <person name="Jena J.K."/>
        </authorList>
    </citation>
    <scope>NUCLEOTIDE SEQUENCE [LARGE SCALE GENOMIC DNA]</scope>
    <source>
        <strain evidence="1">CM1030</strain>
        <tissue evidence="1">Blood</tissue>
    </source>
</reference>
<dbReference type="Proteomes" id="UP001529510">
    <property type="component" value="Unassembled WGS sequence"/>
</dbReference>
<keyword evidence="2" id="KW-1185">Reference proteome</keyword>
<dbReference type="AlphaFoldDB" id="A0ABD0QVL0"/>
<organism evidence="1 2">
    <name type="scientific">Cirrhinus mrigala</name>
    <name type="common">Mrigala</name>
    <dbReference type="NCBI Taxonomy" id="683832"/>
    <lineage>
        <taxon>Eukaryota</taxon>
        <taxon>Metazoa</taxon>
        <taxon>Chordata</taxon>
        <taxon>Craniata</taxon>
        <taxon>Vertebrata</taxon>
        <taxon>Euteleostomi</taxon>
        <taxon>Actinopterygii</taxon>
        <taxon>Neopterygii</taxon>
        <taxon>Teleostei</taxon>
        <taxon>Ostariophysi</taxon>
        <taxon>Cypriniformes</taxon>
        <taxon>Cyprinidae</taxon>
        <taxon>Labeoninae</taxon>
        <taxon>Labeonini</taxon>
        <taxon>Cirrhinus</taxon>
    </lineage>
</organism>
<sequence>AGADSIRVRSVMMRLAGSQTPLMAVSQNAGVSDSASANDPWILDESASDRDVRQTSTDAFVCSWQLHDTCHDA</sequence>
<evidence type="ECO:0000313" key="2">
    <source>
        <dbReference type="Proteomes" id="UP001529510"/>
    </source>
</evidence>